<accession>A0A8F5MKS3</accession>
<proteinExistence type="predicted"/>
<dbReference type="EMBL" id="MZ089798">
    <property type="protein sequence ID" value="QXN75256.1"/>
    <property type="molecule type" value="Genomic_DNA"/>
</dbReference>
<name>A0A8F5MKS3_9VIRU</name>
<dbReference type="Pfam" id="PF23343">
    <property type="entry name" value="REP_ORF2-G2P"/>
    <property type="match status" value="1"/>
</dbReference>
<feature type="domain" description="Replication-associated protein ORF2/G2P" evidence="1">
    <location>
        <begin position="110"/>
        <end position="238"/>
    </location>
</feature>
<organism evidence="2">
    <name type="scientific">Microvirus mar52</name>
    <dbReference type="NCBI Taxonomy" id="2851188"/>
    <lineage>
        <taxon>Viruses</taxon>
        <taxon>Monodnaviria</taxon>
        <taxon>Sangervirae</taxon>
        <taxon>Phixviricota</taxon>
        <taxon>Malgrandaviricetes</taxon>
        <taxon>Petitvirales</taxon>
        <taxon>Microviridae</taxon>
    </lineage>
</organism>
<reference evidence="2" key="1">
    <citation type="submission" date="2021-04" db="EMBL/GenBank/DDBJ databases">
        <title>Genomes of microviruses identified in yellow-bellied marmot fecal samples.</title>
        <authorList>
            <person name="Varsani A."/>
            <person name="Kraberger S."/>
            <person name="Chatterjee A."/>
            <person name="Richet C."/>
            <person name="Fontenele R.S."/>
            <person name="Schmidlin K."/>
            <person name="Blumstein D.T."/>
        </authorList>
    </citation>
    <scope>NUCLEOTIDE SEQUENCE</scope>
    <source>
        <strain evidence="2">Mar52</strain>
    </source>
</reference>
<evidence type="ECO:0000313" key="2">
    <source>
        <dbReference type="EMBL" id="QXN75256.1"/>
    </source>
</evidence>
<dbReference type="InterPro" id="IPR056906">
    <property type="entry name" value="ORF2/G2P_dom"/>
</dbReference>
<evidence type="ECO:0000259" key="1">
    <source>
        <dbReference type="Pfam" id="PF23343"/>
    </source>
</evidence>
<sequence length="490" mass="58223">MCLTPKVIVNPRFYNERHLFEYICADGVMHRQPRFRDSQYYYPAHYESSSKINPDLVDSYFGVNTKTSECVPMYLVVPCGKCLECAVAKQNEWKNRMILEQSCHKNKPCFFLTLTYNNENLPKDGVSRDDARDFVKRLHDYFRHHGLPSFRIALFSEYGSLHGRPHYHAVIFGFHTNEQLVFKKRIPETDRFITHRVFGDYRIMKYAVNHCWRNGYTYTVNVRDFKAFGYISKYVAKNIVCPLPSASLKKNFVIASRNCGIGGLVLDDPDFQKDFQRDYPRITVNCMGQLCDMTLPTYLRRKICPDRSTIVKSKYIRLYKTFVSQFVRFQSILDRSEFCISSGSHQLYSDIMQSLYKGLPSDVFRPRDVLSLVTSHFPPNFFPFEYTDYEYMMEHYNKYHCVFEPDKFFDKNDLVMQANHLNDLCHKILSWSFPAERYHAHLRRCIPYKLAMQDYMKNVELSHPKIYESYEKVQILLNSFKYQYRVKDDQ</sequence>
<protein>
    <submittedName>
        <fullName evidence="2">Replication initiator protein</fullName>
    </submittedName>
</protein>